<protein>
    <submittedName>
        <fullName evidence="13">Uncharacterized protein</fullName>
    </submittedName>
</protein>
<dbReference type="GO" id="GO:0008270">
    <property type="term" value="F:zinc ion binding"/>
    <property type="evidence" value="ECO:0007669"/>
    <property type="project" value="InterPro"/>
</dbReference>
<evidence type="ECO:0000256" key="8">
    <source>
        <dbReference type="SAM" id="MobiDB-lite"/>
    </source>
</evidence>
<evidence type="ECO:0000256" key="6">
    <source>
        <dbReference type="ARBA" id="ARBA00022723"/>
    </source>
</evidence>
<dbReference type="AlphaFoldDB" id="A0A9W7XHP0"/>
<dbReference type="CDD" id="cd00024">
    <property type="entry name" value="CD_CSD"/>
    <property type="match status" value="1"/>
</dbReference>
<reference evidence="13" key="1">
    <citation type="submission" date="2022-07" db="EMBL/GenBank/DDBJ databases">
        <title>Phylogenomic reconstructions and comparative analyses of Kickxellomycotina fungi.</title>
        <authorList>
            <person name="Reynolds N.K."/>
            <person name="Stajich J.E."/>
            <person name="Barry K."/>
            <person name="Grigoriev I.V."/>
            <person name="Crous P."/>
            <person name="Smith M.E."/>
        </authorList>
    </citation>
    <scope>NUCLEOTIDE SEQUENCE</scope>
    <source>
        <strain evidence="13">NBRC 105413</strain>
    </source>
</reference>
<keyword evidence="14" id="KW-1185">Reference proteome</keyword>
<evidence type="ECO:0000256" key="5">
    <source>
        <dbReference type="ARBA" id="ARBA00022691"/>
    </source>
</evidence>
<evidence type="ECO:0000256" key="7">
    <source>
        <dbReference type="ARBA" id="ARBA00022833"/>
    </source>
</evidence>
<feature type="domain" description="SET" evidence="10">
    <location>
        <begin position="303"/>
        <end position="426"/>
    </location>
</feature>
<dbReference type="GO" id="GO:0005634">
    <property type="term" value="C:nucleus"/>
    <property type="evidence" value="ECO:0007669"/>
    <property type="project" value="InterPro"/>
</dbReference>
<dbReference type="GO" id="GO:0032259">
    <property type="term" value="P:methylation"/>
    <property type="evidence" value="ECO:0007669"/>
    <property type="project" value="UniProtKB-KW"/>
</dbReference>
<feature type="domain" description="Chromo" evidence="9">
    <location>
        <begin position="131"/>
        <end position="190"/>
    </location>
</feature>
<name>A0A9W7XHP0_9FUNG</name>
<dbReference type="EMBL" id="JANBOH010000142">
    <property type="protein sequence ID" value="KAJ1644798.1"/>
    <property type="molecule type" value="Genomic_DNA"/>
</dbReference>
<dbReference type="PROSITE" id="PS50868">
    <property type="entry name" value="POST_SET"/>
    <property type="match status" value="1"/>
</dbReference>
<evidence type="ECO:0000256" key="1">
    <source>
        <dbReference type="ARBA" id="ARBA00004286"/>
    </source>
</evidence>
<feature type="compositionally biased region" description="Basic and acidic residues" evidence="8">
    <location>
        <begin position="32"/>
        <end position="45"/>
    </location>
</feature>
<dbReference type="InterPro" id="IPR001214">
    <property type="entry name" value="SET_dom"/>
</dbReference>
<dbReference type="Pfam" id="PF05033">
    <property type="entry name" value="Pre-SET"/>
    <property type="match status" value="1"/>
</dbReference>
<dbReference type="GO" id="GO:0005694">
    <property type="term" value="C:chromosome"/>
    <property type="evidence" value="ECO:0007669"/>
    <property type="project" value="UniProtKB-SubCell"/>
</dbReference>
<dbReference type="Gene3D" id="2.170.270.10">
    <property type="entry name" value="SET domain"/>
    <property type="match status" value="1"/>
</dbReference>
<feature type="domain" description="Pre-SET" evidence="11">
    <location>
        <begin position="244"/>
        <end position="300"/>
    </location>
</feature>
<evidence type="ECO:0000256" key="2">
    <source>
        <dbReference type="ARBA" id="ARBA00022454"/>
    </source>
</evidence>
<accession>A0A9W7XHP0</accession>
<feature type="region of interest" description="Disordered" evidence="8">
    <location>
        <begin position="105"/>
        <end position="124"/>
    </location>
</feature>
<dbReference type="Gene3D" id="2.40.50.40">
    <property type="match status" value="1"/>
</dbReference>
<dbReference type="SMART" id="SM00468">
    <property type="entry name" value="PreSET"/>
    <property type="match status" value="1"/>
</dbReference>
<dbReference type="InterPro" id="IPR046341">
    <property type="entry name" value="SET_dom_sf"/>
</dbReference>
<dbReference type="InterPro" id="IPR050973">
    <property type="entry name" value="H3K9_Histone-Lys_N-MTase"/>
</dbReference>
<evidence type="ECO:0000256" key="4">
    <source>
        <dbReference type="ARBA" id="ARBA00022679"/>
    </source>
</evidence>
<feature type="compositionally biased region" description="Low complexity" evidence="8">
    <location>
        <begin position="51"/>
        <end position="63"/>
    </location>
</feature>
<evidence type="ECO:0000256" key="3">
    <source>
        <dbReference type="ARBA" id="ARBA00022603"/>
    </source>
</evidence>
<organism evidence="13 14">
    <name type="scientific">Coemansia asiatica</name>
    <dbReference type="NCBI Taxonomy" id="1052880"/>
    <lineage>
        <taxon>Eukaryota</taxon>
        <taxon>Fungi</taxon>
        <taxon>Fungi incertae sedis</taxon>
        <taxon>Zoopagomycota</taxon>
        <taxon>Kickxellomycotina</taxon>
        <taxon>Kickxellomycetes</taxon>
        <taxon>Kickxellales</taxon>
        <taxon>Kickxellaceae</taxon>
        <taxon>Coemansia</taxon>
    </lineage>
</organism>
<dbReference type="InterPro" id="IPR003616">
    <property type="entry name" value="Post-SET_dom"/>
</dbReference>
<dbReference type="SUPFAM" id="SSF54160">
    <property type="entry name" value="Chromo domain-like"/>
    <property type="match status" value="1"/>
</dbReference>
<dbReference type="InterPro" id="IPR007728">
    <property type="entry name" value="Pre-SET_dom"/>
</dbReference>
<gene>
    <name evidence="13" type="ORF">LPJ64_003569</name>
</gene>
<dbReference type="GO" id="GO:0046974">
    <property type="term" value="F:histone H3K9 methyltransferase activity"/>
    <property type="evidence" value="ECO:0007669"/>
    <property type="project" value="TreeGrafter"/>
</dbReference>
<evidence type="ECO:0000259" key="11">
    <source>
        <dbReference type="PROSITE" id="PS50867"/>
    </source>
</evidence>
<comment type="caution">
    <text evidence="13">The sequence shown here is derived from an EMBL/GenBank/DDBJ whole genome shotgun (WGS) entry which is preliminary data.</text>
</comment>
<evidence type="ECO:0000259" key="12">
    <source>
        <dbReference type="PROSITE" id="PS50868"/>
    </source>
</evidence>
<feature type="compositionally biased region" description="Polar residues" evidence="8">
    <location>
        <begin position="19"/>
        <end position="31"/>
    </location>
</feature>
<dbReference type="PANTHER" id="PTHR46223:SF4">
    <property type="entry name" value="HISTONE-LYSINE N-METHYLTRANSFERASE-RELATED"/>
    <property type="match status" value="1"/>
</dbReference>
<dbReference type="SMART" id="SM00298">
    <property type="entry name" value="CHROMO"/>
    <property type="match status" value="1"/>
</dbReference>
<keyword evidence="5" id="KW-0949">S-adenosyl-L-methionine</keyword>
<dbReference type="SMART" id="SM00317">
    <property type="entry name" value="SET"/>
    <property type="match status" value="1"/>
</dbReference>
<feature type="region of interest" description="Disordered" evidence="8">
    <location>
        <begin position="1"/>
        <end position="83"/>
    </location>
</feature>
<dbReference type="PROSITE" id="PS50013">
    <property type="entry name" value="CHROMO_2"/>
    <property type="match status" value="1"/>
</dbReference>
<dbReference type="Pfam" id="PF00385">
    <property type="entry name" value="Chromo"/>
    <property type="match status" value="1"/>
</dbReference>
<keyword evidence="6" id="KW-0479">Metal-binding</keyword>
<keyword evidence="3" id="KW-0489">Methyltransferase</keyword>
<dbReference type="InterPro" id="IPR000953">
    <property type="entry name" value="Chromo/chromo_shadow_dom"/>
</dbReference>
<evidence type="ECO:0000313" key="13">
    <source>
        <dbReference type="EMBL" id="KAJ1644798.1"/>
    </source>
</evidence>
<keyword evidence="7" id="KW-0862">Zinc</keyword>
<dbReference type="Pfam" id="PF00856">
    <property type="entry name" value="SET"/>
    <property type="match status" value="1"/>
</dbReference>
<dbReference type="InterPro" id="IPR023780">
    <property type="entry name" value="Chromo_domain"/>
</dbReference>
<dbReference type="PROSITE" id="PS50280">
    <property type="entry name" value="SET"/>
    <property type="match status" value="1"/>
</dbReference>
<evidence type="ECO:0000313" key="14">
    <source>
        <dbReference type="Proteomes" id="UP001145021"/>
    </source>
</evidence>
<proteinExistence type="predicted"/>
<dbReference type="Proteomes" id="UP001145021">
    <property type="component" value="Unassembled WGS sequence"/>
</dbReference>
<feature type="domain" description="Post-SET" evidence="12">
    <location>
        <begin position="448"/>
        <end position="464"/>
    </location>
</feature>
<keyword evidence="4" id="KW-0808">Transferase</keyword>
<dbReference type="InterPro" id="IPR016197">
    <property type="entry name" value="Chromo-like_dom_sf"/>
</dbReference>
<keyword evidence="2" id="KW-0158">Chromosome</keyword>
<sequence length="465" mass="53064">MIPVEDMQVDPSVAAESEVISTGGNSIACQQSEKRSEEQKGEEQGMCHQSEQQQPAEQPTEPTEPAEPPELAKIPKDKDEDEEMIAAISEEPEGEMLAEIPKEPTELAAVPEEEGEQEGEKSWEEGEDGIYTVQAVVDDRIIGGQKFYRIRWKGYGPEDDTWEPVNEDFQCMELANEYERRKKIKSMGSLYAKGFNLSRLYNIPSLHKIRVINEVDKEQLPEDFVYTDGYVRGKGVPYPSGMVFPCSCAGPKCGADCECMGVSCYDDRGRLCVELRYPIHECNYLCKCSINCPNRIVQRGNPVQADIFRTESKGWGVRTRRIIYKGEYVCRYTGELLTFEESTKRNVEQTTYIFDLDHGIPRDFDSHFAVDACKYGNVSHFFNHSCDPNLEIRAVYINHLDPRMHELAFFASRDIAVNEELTFDYSPGLKLTMTQPEIMNADPNEEPKNFRCYCGTSFCRKYIFN</sequence>
<dbReference type="PANTHER" id="PTHR46223">
    <property type="entry name" value="HISTONE-LYSINE N-METHYLTRANSFERASE SUV39H"/>
    <property type="match status" value="1"/>
</dbReference>
<evidence type="ECO:0000259" key="9">
    <source>
        <dbReference type="PROSITE" id="PS50013"/>
    </source>
</evidence>
<dbReference type="SUPFAM" id="SSF82199">
    <property type="entry name" value="SET domain"/>
    <property type="match status" value="1"/>
</dbReference>
<comment type="subcellular location">
    <subcellularLocation>
        <location evidence="1">Chromosome</location>
    </subcellularLocation>
</comment>
<dbReference type="PROSITE" id="PS50867">
    <property type="entry name" value="PRE_SET"/>
    <property type="match status" value="1"/>
</dbReference>
<evidence type="ECO:0000259" key="10">
    <source>
        <dbReference type="PROSITE" id="PS50280"/>
    </source>
</evidence>